<accession>A0ABN2J9W6</accession>
<organism evidence="2 3">
    <name type="scientific">Isoptericola hypogeus</name>
    <dbReference type="NCBI Taxonomy" id="300179"/>
    <lineage>
        <taxon>Bacteria</taxon>
        <taxon>Bacillati</taxon>
        <taxon>Actinomycetota</taxon>
        <taxon>Actinomycetes</taxon>
        <taxon>Micrococcales</taxon>
        <taxon>Promicromonosporaceae</taxon>
        <taxon>Isoptericola</taxon>
    </lineage>
</organism>
<dbReference type="RefSeq" id="WP_344247307.1">
    <property type="nucleotide sequence ID" value="NZ_BAAAPM010000003.1"/>
</dbReference>
<protein>
    <recommendedName>
        <fullName evidence="4">Phage holin family protein</fullName>
    </recommendedName>
</protein>
<comment type="caution">
    <text evidence="2">The sequence shown here is derived from an EMBL/GenBank/DDBJ whole genome shotgun (WGS) entry which is preliminary data.</text>
</comment>
<dbReference type="EMBL" id="BAAAPM010000003">
    <property type="protein sequence ID" value="GAA1720808.1"/>
    <property type="molecule type" value="Genomic_DNA"/>
</dbReference>
<dbReference type="PANTHER" id="PTHR37309:SF1">
    <property type="entry name" value="SLR0284 PROTEIN"/>
    <property type="match status" value="1"/>
</dbReference>
<dbReference type="Pfam" id="PF04020">
    <property type="entry name" value="Phage_holin_4_2"/>
    <property type="match status" value="1"/>
</dbReference>
<evidence type="ECO:0008006" key="4">
    <source>
        <dbReference type="Google" id="ProtNLM"/>
    </source>
</evidence>
<keyword evidence="1" id="KW-0472">Membrane</keyword>
<keyword evidence="3" id="KW-1185">Reference proteome</keyword>
<dbReference type="InterPro" id="IPR007165">
    <property type="entry name" value="Phage_holin_4_2"/>
</dbReference>
<evidence type="ECO:0000313" key="2">
    <source>
        <dbReference type="EMBL" id="GAA1720808.1"/>
    </source>
</evidence>
<sequence length="131" mass="14567">MNFLVRTLVTAVALWLSDLIFDSLTILPEWDDGAGSYLLALLGVSLVFTIVSSFVKPIVSIISIPLLILTLGLFYLLINAFMLWLTTWITGQGWFGDWGLEVTGGFWWYIWVALILAVLQAIVGAFAPKKD</sequence>
<keyword evidence="1" id="KW-1133">Transmembrane helix</keyword>
<proteinExistence type="predicted"/>
<feature type="transmembrane region" description="Helical" evidence="1">
    <location>
        <begin position="106"/>
        <end position="127"/>
    </location>
</feature>
<feature type="transmembrane region" description="Helical" evidence="1">
    <location>
        <begin position="66"/>
        <end position="86"/>
    </location>
</feature>
<evidence type="ECO:0000256" key="1">
    <source>
        <dbReference type="SAM" id="Phobius"/>
    </source>
</evidence>
<dbReference type="Proteomes" id="UP001501138">
    <property type="component" value="Unassembled WGS sequence"/>
</dbReference>
<gene>
    <name evidence="2" type="ORF">GCM10009809_15580</name>
</gene>
<reference evidence="2 3" key="1">
    <citation type="journal article" date="2019" name="Int. J. Syst. Evol. Microbiol.">
        <title>The Global Catalogue of Microorganisms (GCM) 10K type strain sequencing project: providing services to taxonomists for standard genome sequencing and annotation.</title>
        <authorList>
            <consortium name="The Broad Institute Genomics Platform"/>
            <consortium name="The Broad Institute Genome Sequencing Center for Infectious Disease"/>
            <person name="Wu L."/>
            <person name="Ma J."/>
        </authorList>
    </citation>
    <scope>NUCLEOTIDE SEQUENCE [LARGE SCALE GENOMIC DNA]</scope>
    <source>
        <strain evidence="2 3">JCM 15589</strain>
    </source>
</reference>
<feature type="transmembrane region" description="Helical" evidence="1">
    <location>
        <begin position="35"/>
        <end position="54"/>
    </location>
</feature>
<dbReference type="PANTHER" id="PTHR37309">
    <property type="entry name" value="SLR0284 PROTEIN"/>
    <property type="match status" value="1"/>
</dbReference>
<name>A0ABN2J9W6_9MICO</name>
<evidence type="ECO:0000313" key="3">
    <source>
        <dbReference type="Proteomes" id="UP001501138"/>
    </source>
</evidence>
<keyword evidence="1" id="KW-0812">Transmembrane</keyword>